<evidence type="ECO:0000256" key="8">
    <source>
        <dbReference type="SAM" id="MobiDB-lite"/>
    </source>
</evidence>
<reference evidence="10 11" key="1">
    <citation type="submission" date="2020-12" db="EMBL/GenBank/DDBJ databases">
        <title>FDA dAtabase for Regulatory Grade micrObial Sequences (FDA-ARGOS): Supporting development and validation of Infectious Disease Dx tests.</title>
        <authorList>
            <person name="Sproer C."/>
            <person name="Gronow S."/>
            <person name="Severitt S."/>
            <person name="Schroder I."/>
            <person name="Tallon L."/>
            <person name="Sadzewicz L."/>
            <person name="Zhao X."/>
            <person name="Boylan J."/>
            <person name="Ott S."/>
            <person name="Bowen H."/>
            <person name="Vavikolanu K."/>
            <person name="Mehta A."/>
            <person name="Aluvathingal J."/>
            <person name="Nadendla S."/>
            <person name="Lowell S."/>
            <person name="Myers T."/>
            <person name="Yan Y."/>
            <person name="Sichtig H."/>
        </authorList>
    </citation>
    <scope>NUCLEOTIDE SEQUENCE [LARGE SCALE GENOMIC DNA]</scope>
    <source>
        <strain evidence="10 11">FDAARGOS_1001</strain>
    </source>
</reference>
<feature type="compositionally biased region" description="Pro residues" evidence="8">
    <location>
        <begin position="1"/>
        <end position="11"/>
    </location>
</feature>
<dbReference type="GO" id="GO:0005829">
    <property type="term" value="C:cytosol"/>
    <property type="evidence" value="ECO:0007669"/>
    <property type="project" value="TreeGrafter"/>
</dbReference>
<evidence type="ECO:0000259" key="9">
    <source>
        <dbReference type="Pfam" id="PF01432"/>
    </source>
</evidence>
<feature type="region of interest" description="Disordered" evidence="8">
    <location>
        <begin position="687"/>
        <end position="725"/>
    </location>
</feature>
<evidence type="ECO:0000313" key="10">
    <source>
        <dbReference type="EMBL" id="QQC59685.1"/>
    </source>
</evidence>
<dbReference type="Proteomes" id="UP000595221">
    <property type="component" value="Chromosome"/>
</dbReference>
<sequence length="725" mass="80585">MTPVTPEPPAPSTLLSPSELPGGLPDLSGVGPEDLEELLRAGMAAQRAAWERIAADPAPADFASVVEPLETAAADFARVTGIFFTFVSAMGTEEVLELHRRWAGPLAEHEAAAARDPRLARRLAAVAEEALDPVRRHVLRRWREDFEDRGAFLEETARDEVARIEQELAQLSARFGAGLLAGAEQAGLLLEDERQLAGLPEDRVRQAAEAAQLTGHPGSYLLVQDLFAVASVLSSLQDRDTRYRLWLDSVNRGRGEARDEGAADTPELLTTAARIAELRARRAELFGARTHAELQLRRSVAGTPQRALGMLEELAPRARAAFQRELAVMAEVAGVEPGQIQPWDVPVLLERVARERYAVDAQALRPYFSFERTLVDGVFAAASRLYGVQFTARPQLPGYHPEVRFWEVRDEQDRLLGLFGLDPWARPTKQGGAWMHEIVHRDARVGQTPVVMNTLNFTRPGQGEEKLLSADNVRTMFHEFGHALHSLLSTVVWPTAAGTNVPRDFVEYPSQVNEMWMFHPEVLPHYARHHETGEPLPTEAARALQEAARWGEGFRTVEYLGAALLDMAWHTRGTDAEPLETPQQVREFEREVLARYGLADLPVAPRYATGMFKHIFEGGYSAGYYSYIFSEMMDAETVDWFRARGGLRRENGQVFRDRLLARGSEQDPAQSFRDLLGRDPQIGPLLRRRGLVEDDAAERSGAEADDAEADRADESGRIERDGADG</sequence>
<dbReference type="PANTHER" id="PTHR43660:SF1">
    <property type="entry name" value="DIPEPTIDYL CARBOXYPEPTIDASE"/>
    <property type="match status" value="1"/>
</dbReference>
<dbReference type="Gene3D" id="1.10.1370.10">
    <property type="entry name" value="Neurolysin, domain 3"/>
    <property type="match status" value="1"/>
</dbReference>
<dbReference type="InterPro" id="IPR024077">
    <property type="entry name" value="Neurolysin/TOP_dom2"/>
</dbReference>
<evidence type="ECO:0000256" key="5">
    <source>
        <dbReference type="ARBA" id="ARBA00022833"/>
    </source>
</evidence>
<evidence type="ECO:0000256" key="1">
    <source>
        <dbReference type="ARBA" id="ARBA00006040"/>
    </source>
</evidence>
<dbReference type="GO" id="GO:0006508">
    <property type="term" value="P:proteolysis"/>
    <property type="evidence" value="ECO:0007669"/>
    <property type="project" value="UniProtKB-KW"/>
</dbReference>
<gene>
    <name evidence="10" type="ORF">I6H58_01435</name>
</gene>
<dbReference type="GO" id="GO:0004180">
    <property type="term" value="F:carboxypeptidase activity"/>
    <property type="evidence" value="ECO:0007669"/>
    <property type="project" value="TreeGrafter"/>
</dbReference>
<dbReference type="CDD" id="cd06456">
    <property type="entry name" value="M3A_DCP"/>
    <property type="match status" value="1"/>
</dbReference>
<dbReference type="Gene3D" id="1.10.1370.40">
    <property type="match status" value="1"/>
</dbReference>
<protein>
    <submittedName>
        <fullName evidence="10">M3 family metallopeptidase</fullName>
    </submittedName>
</protein>
<feature type="region of interest" description="Disordered" evidence="8">
    <location>
        <begin position="1"/>
        <end position="31"/>
    </location>
</feature>
<evidence type="ECO:0000313" key="11">
    <source>
        <dbReference type="Proteomes" id="UP000595221"/>
    </source>
</evidence>
<comment type="similarity">
    <text evidence="1 7">Belongs to the peptidase M3 family.</text>
</comment>
<evidence type="ECO:0000256" key="7">
    <source>
        <dbReference type="RuleBase" id="RU003435"/>
    </source>
</evidence>
<dbReference type="GO" id="GO:0004222">
    <property type="term" value="F:metalloendopeptidase activity"/>
    <property type="evidence" value="ECO:0007669"/>
    <property type="project" value="InterPro"/>
</dbReference>
<dbReference type="EMBL" id="CP066078">
    <property type="protein sequence ID" value="QQC59685.1"/>
    <property type="molecule type" value="Genomic_DNA"/>
</dbReference>
<dbReference type="AlphaFoldDB" id="A0A7T4T4K3"/>
<dbReference type="InterPro" id="IPR001567">
    <property type="entry name" value="Pept_M3A_M3B_dom"/>
</dbReference>
<dbReference type="SUPFAM" id="SSF55486">
    <property type="entry name" value="Metalloproteases ('zincins'), catalytic domain"/>
    <property type="match status" value="1"/>
</dbReference>
<proteinExistence type="inferred from homology"/>
<feature type="compositionally biased region" description="Basic and acidic residues" evidence="8">
    <location>
        <begin position="709"/>
        <end position="725"/>
    </location>
</feature>
<dbReference type="Pfam" id="PF01432">
    <property type="entry name" value="Peptidase_M3"/>
    <property type="match status" value="1"/>
</dbReference>
<evidence type="ECO:0000256" key="3">
    <source>
        <dbReference type="ARBA" id="ARBA00022723"/>
    </source>
</evidence>
<organism evidence="10 11">
    <name type="scientific">Rothia kristinae</name>
    <dbReference type="NCBI Taxonomy" id="37923"/>
    <lineage>
        <taxon>Bacteria</taxon>
        <taxon>Bacillati</taxon>
        <taxon>Actinomycetota</taxon>
        <taxon>Actinomycetes</taxon>
        <taxon>Micrococcales</taxon>
        <taxon>Micrococcaceae</taxon>
        <taxon>Rothia</taxon>
    </lineage>
</organism>
<name>A0A7T4T4K3_9MICC</name>
<comment type="cofactor">
    <cofactor evidence="7">
        <name>Zn(2+)</name>
        <dbReference type="ChEBI" id="CHEBI:29105"/>
    </cofactor>
    <text evidence="7">Binds 1 zinc ion.</text>
</comment>
<dbReference type="InterPro" id="IPR024079">
    <property type="entry name" value="MetalloPept_cat_dom_sf"/>
</dbReference>
<keyword evidence="3 7" id="KW-0479">Metal-binding</keyword>
<accession>A0A7T4T4K3</accession>
<keyword evidence="2 7" id="KW-0645">Protease</keyword>
<dbReference type="Gene3D" id="3.40.390.10">
    <property type="entry name" value="Collagenase (Catalytic Domain)"/>
    <property type="match status" value="1"/>
</dbReference>
<keyword evidence="5 7" id="KW-0862">Zinc</keyword>
<evidence type="ECO:0000256" key="6">
    <source>
        <dbReference type="ARBA" id="ARBA00023049"/>
    </source>
</evidence>
<feature type="compositionally biased region" description="Low complexity" evidence="8">
    <location>
        <begin position="12"/>
        <end position="28"/>
    </location>
</feature>
<keyword evidence="6 7" id="KW-0482">Metalloprotease</keyword>
<dbReference type="FunFam" id="3.40.390.10:FF:000009">
    <property type="entry name" value="Oligopeptidase A"/>
    <property type="match status" value="1"/>
</dbReference>
<feature type="domain" description="Peptidase M3A/M3B catalytic" evidence="9">
    <location>
        <begin position="233"/>
        <end position="690"/>
    </location>
</feature>
<dbReference type="GO" id="GO:0046872">
    <property type="term" value="F:metal ion binding"/>
    <property type="evidence" value="ECO:0007669"/>
    <property type="project" value="UniProtKB-UniRule"/>
</dbReference>
<dbReference type="InterPro" id="IPR045090">
    <property type="entry name" value="Pept_M3A_M3B"/>
</dbReference>
<dbReference type="PANTHER" id="PTHR43660">
    <property type="entry name" value="DIPEPTIDYL CARBOXYPEPTIDASE"/>
    <property type="match status" value="1"/>
</dbReference>
<keyword evidence="4 7" id="KW-0378">Hydrolase</keyword>
<dbReference type="InterPro" id="IPR034005">
    <property type="entry name" value="M3A_DCP"/>
</dbReference>
<evidence type="ECO:0000256" key="4">
    <source>
        <dbReference type="ARBA" id="ARBA00022801"/>
    </source>
</evidence>
<evidence type="ECO:0000256" key="2">
    <source>
        <dbReference type="ARBA" id="ARBA00022670"/>
    </source>
</evidence>
<dbReference type="RefSeq" id="WP_198490549.1">
    <property type="nucleotide sequence ID" value="NZ_CP066078.1"/>
</dbReference>